<dbReference type="PANTHER" id="PTHR12460:SF38">
    <property type="entry name" value="KINETOPLAST-ASSOCIATED PROTEIN-LIKE PROTEIN"/>
    <property type="match status" value="1"/>
</dbReference>
<protein>
    <submittedName>
        <fullName evidence="2">Uncharacterized protein</fullName>
    </submittedName>
</protein>
<feature type="compositionally biased region" description="Low complexity" evidence="1">
    <location>
        <begin position="230"/>
        <end position="240"/>
    </location>
</feature>
<feature type="region of interest" description="Disordered" evidence="1">
    <location>
        <begin position="775"/>
        <end position="840"/>
    </location>
</feature>
<feature type="region of interest" description="Disordered" evidence="1">
    <location>
        <begin position="220"/>
        <end position="258"/>
    </location>
</feature>
<dbReference type="AlphaFoldDB" id="D8LAT1"/>
<sequence>MMVPEGDEEDDFIVPTTAAAAAEAAGSSSDAQGDASTRGWGSYLGGLVFARAKEPAPASEPEPTLPSGFSATLNAEEEKIYPAEAKIRVLVAEGSLLGRNRRQAAELHQALQQVVGAAAIYNHLLVKHGGLGTKPKECKTSNDTGAAAAVAGTEKNDNRMVCGCGGGSGSCKAISSLLKSEMDKVVAAAEKERKGEMLKKFKQVERRSGGLCNPDLLENIVRSTGGEGSGESSPSASKTSNPPPPSPLPPRSPDHKGQDAAIRALNSLVVVDVEKDERGGIAGVGGSGGAVSSGAQDVPWAEDMLCRSVRKRHAAVLKTRGRALAKGLARMLKGVSNDLKGVASRLPPWEECEDDDEDKPTPQEEGAELDRIRSRGNIFSAPTHERIHSRGEVCVPLTHDRSLSQGSYVSAATSEDGNERLSLSSDTAPTAASISSNGSAAIRSPVAAMAAAVAAVVSPGSDAVPAAVPGGGATSSSGGAGGGAANCVRSRRQDWKLSAQELSLIKKEEERVMKPDVLTTLLAKGASLGCLQQADFWDVFARLEVATRTEALLNIAIRGGRGCAARSGRMGRELCINLTSVVLEALNAVEGSDFGLEAGMDNGGAARARSGSVGMLAVRRVVKGESVAGKSRVFYKEDPGLKDLDRREEEFRKAIYVNRRALATRLMRLTRDAPLCSRVLGTFVDDTQRARTPTKASKPQSSPRSTGVRTPQGGAAPQNESSRFATSPGKTAEEVDTAVWKSSSVGESGAGRGGGAPGAAAAAVDLLTGDDVTVGGEGSSCAADRGSTESHPSSSGSVTSTNTEPLSEGTEDSDNAPASTSPARQQRKQQQEGPHEKKVAVDQATVEEILQHRAEPPPDPTTTKTPTRPVQLSSGNRGRVCGPLLLATPLLCVGERECERDPGRAKSLALKELATNQEVRKKGVVRLVQDAARFCDDERRHTLLVGRCATAVLGDVF</sequence>
<feature type="region of interest" description="Disordered" evidence="1">
    <location>
        <begin position="687"/>
        <end position="758"/>
    </location>
</feature>
<evidence type="ECO:0000313" key="3">
    <source>
        <dbReference type="Proteomes" id="UP000002630"/>
    </source>
</evidence>
<dbReference type="Proteomes" id="UP000002630">
    <property type="component" value="Linkage Group LG01"/>
</dbReference>
<evidence type="ECO:0000313" key="2">
    <source>
        <dbReference type="EMBL" id="CBN76440.1"/>
    </source>
</evidence>
<dbReference type="EMBL" id="FN647682">
    <property type="protein sequence ID" value="CBN76440.1"/>
    <property type="molecule type" value="Genomic_DNA"/>
</dbReference>
<proteinExistence type="predicted"/>
<feature type="compositionally biased region" description="Pro residues" evidence="1">
    <location>
        <begin position="241"/>
        <end position="251"/>
    </location>
</feature>
<feature type="compositionally biased region" description="Low complexity" evidence="1">
    <location>
        <begin position="18"/>
        <end position="36"/>
    </location>
</feature>
<feature type="compositionally biased region" description="Low complexity" evidence="1">
    <location>
        <begin position="789"/>
        <end position="803"/>
    </location>
</feature>
<dbReference type="InParanoid" id="D8LAT1"/>
<dbReference type="OrthoDB" id="10461925at2759"/>
<feature type="region of interest" description="Disordered" evidence="1">
    <location>
        <begin position="852"/>
        <end position="875"/>
    </location>
</feature>
<accession>D8LAT1</accession>
<feature type="compositionally biased region" description="Polar residues" evidence="1">
    <location>
        <begin position="690"/>
        <end position="709"/>
    </location>
</feature>
<keyword evidence="3" id="KW-1185">Reference proteome</keyword>
<feature type="region of interest" description="Disordered" evidence="1">
    <location>
        <begin position="346"/>
        <end position="376"/>
    </location>
</feature>
<feature type="compositionally biased region" description="Basic and acidic residues" evidence="1">
    <location>
        <begin position="829"/>
        <end position="840"/>
    </location>
</feature>
<gene>
    <name evidence="2" type="ORF">Esi_0000_0013</name>
</gene>
<feature type="compositionally biased region" description="Polar residues" evidence="1">
    <location>
        <begin position="410"/>
        <end position="430"/>
    </location>
</feature>
<feature type="compositionally biased region" description="Gly residues" evidence="1">
    <location>
        <begin position="748"/>
        <end position="757"/>
    </location>
</feature>
<feature type="compositionally biased region" description="Polar residues" evidence="1">
    <location>
        <begin position="718"/>
        <end position="729"/>
    </location>
</feature>
<feature type="region of interest" description="Disordered" evidence="1">
    <location>
        <begin position="410"/>
        <end position="438"/>
    </location>
</feature>
<dbReference type="EMBL" id="FN649726">
    <property type="protein sequence ID" value="CBN76440.1"/>
    <property type="molecule type" value="Genomic_DNA"/>
</dbReference>
<dbReference type="PANTHER" id="PTHR12460">
    <property type="entry name" value="CYCLIN-DEPENDENT KINASE INHIBITOR-RELATED PROTEIN"/>
    <property type="match status" value="1"/>
</dbReference>
<feature type="region of interest" description="Disordered" evidence="1">
    <location>
        <begin position="1"/>
        <end position="37"/>
    </location>
</feature>
<reference evidence="2 3" key="1">
    <citation type="journal article" date="2010" name="Nature">
        <title>The Ectocarpus genome and the independent evolution of multicellularity in brown algae.</title>
        <authorList>
            <person name="Cock J.M."/>
            <person name="Sterck L."/>
            <person name="Rouze P."/>
            <person name="Scornet D."/>
            <person name="Allen A.E."/>
            <person name="Amoutzias G."/>
            <person name="Anthouard V."/>
            <person name="Artiguenave F."/>
            <person name="Aury J.M."/>
            <person name="Badger J.H."/>
            <person name="Beszteri B."/>
            <person name="Billiau K."/>
            <person name="Bonnet E."/>
            <person name="Bothwell J.H."/>
            <person name="Bowler C."/>
            <person name="Boyen C."/>
            <person name="Brownlee C."/>
            <person name="Carrano C.J."/>
            <person name="Charrier B."/>
            <person name="Cho G.Y."/>
            <person name="Coelho S.M."/>
            <person name="Collen J."/>
            <person name="Corre E."/>
            <person name="Da Silva C."/>
            <person name="Delage L."/>
            <person name="Delaroque N."/>
            <person name="Dittami S.M."/>
            <person name="Doulbeau S."/>
            <person name="Elias M."/>
            <person name="Farnham G."/>
            <person name="Gachon C.M."/>
            <person name="Gschloessl B."/>
            <person name="Heesch S."/>
            <person name="Jabbari K."/>
            <person name="Jubin C."/>
            <person name="Kawai H."/>
            <person name="Kimura K."/>
            <person name="Kloareg B."/>
            <person name="Kupper F.C."/>
            <person name="Lang D."/>
            <person name="Le Bail A."/>
            <person name="Leblanc C."/>
            <person name="Lerouge P."/>
            <person name="Lohr M."/>
            <person name="Lopez P.J."/>
            <person name="Martens C."/>
            <person name="Maumus F."/>
            <person name="Michel G."/>
            <person name="Miranda-Saavedra D."/>
            <person name="Morales J."/>
            <person name="Moreau H."/>
            <person name="Motomura T."/>
            <person name="Nagasato C."/>
            <person name="Napoli C.A."/>
            <person name="Nelson D.R."/>
            <person name="Nyvall-Collen P."/>
            <person name="Peters A.F."/>
            <person name="Pommier C."/>
            <person name="Potin P."/>
            <person name="Poulain J."/>
            <person name="Quesneville H."/>
            <person name="Read B."/>
            <person name="Rensing S.A."/>
            <person name="Ritter A."/>
            <person name="Rousvoal S."/>
            <person name="Samanta M."/>
            <person name="Samson G."/>
            <person name="Schroeder D.C."/>
            <person name="Segurens B."/>
            <person name="Strittmatter M."/>
            <person name="Tonon T."/>
            <person name="Tregear J.W."/>
            <person name="Valentin K."/>
            <person name="von Dassow P."/>
            <person name="Yamagishi T."/>
            <person name="Van de Peer Y."/>
            <person name="Wincker P."/>
        </authorList>
    </citation>
    <scope>NUCLEOTIDE SEQUENCE [LARGE SCALE GENOMIC DNA]</scope>
    <source>
        <strain evidence="3">Ec32 / CCAP1310/4</strain>
    </source>
</reference>
<name>D8LAT1_ECTSI</name>
<organism evidence="2 3">
    <name type="scientific">Ectocarpus siliculosus</name>
    <name type="common">Brown alga</name>
    <name type="synonym">Conferva siliculosa</name>
    <dbReference type="NCBI Taxonomy" id="2880"/>
    <lineage>
        <taxon>Eukaryota</taxon>
        <taxon>Sar</taxon>
        <taxon>Stramenopiles</taxon>
        <taxon>Ochrophyta</taxon>
        <taxon>PX clade</taxon>
        <taxon>Phaeophyceae</taxon>
        <taxon>Ectocarpales</taxon>
        <taxon>Ectocarpaceae</taxon>
        <taxon>Ectocarpus</taxon>
    </lineage>
</organism>
<feature type="compositionally biased region" description="Acidic residues" evidence="1">
    <location>
        <begin position="1"/>
        <end position="12"/>
    </location>
</feature>
<evidence type="ECO:0000256" key="1">
    <source>
        <dbReference type="SAM" id="MobiDB-lite"/>
    </source>
</evidence>